<keyword evidence="5" id="KW-0812">Transmembrane</keyword>
<dbReference type="EMBL" id="HF935235">
    <property type="protein sequence ID" value="CCX05187.1"/>
    <property type="molecule type" value="Genomic_DNA"/>
</dbReference>
<dbReference type="AlphaFoldDB" id="U4KVB3"/>
<name>U4KVB3_PYROM</name>
<dbReference type="FunFam" id="3.40.640.10:FF:000020">
    <property type="entry name" value="sphingosine-1-phosphate lyase 1"/>
    <property type="match status" value="1"/>
</dbReference>
<dbReference type="InterPro" id="IPR050477">
    <property type="entry name" value="GrpII_AminoAcid_Decarb"/>
</dbReference>
<evidence type="ECO:0000256" key="17">
    <source>
        <dbReference type="RuleBase" id="RU000382"/>
    </source>
</evidence>
<comment type="pathway">
    <text evidence="4">Sphingolipid metabolism.</text>
</comment>
<dbReference type="GO" id="GO:0030170">
    <property type="term" value="F:pyridoxal phosphate binding"/>
    <property type="evidence" value="ECO:0007669"/>
    <property type="project" value="InterPro"/>
</dbReference>
<keyword evidence="8" id="KW-0746">Sphingolipid metabolism</keyword>
<keyword evidence="12 17" id="KW-0456">Lyase</keyword>
<keyword evidence="9" id="KW-1133">Transmembrane helix</keyword>
<comment type="cofactor">
    <cofactor evidence="1 16 17">
        <name>pyridoxal 5'-phosphate</name>
        <dbReference type="ChEBI" id="CHEBI:597326"/>
    </cofactor>
</comment>
<evidence type="ECO:0000256" key="13">
    <source>
        <dbReference type="ARBA" id="ARBA00038302"/>
    </source>
</evidence>
<evidence type="ECO:0000256" key="12">
    <source>
        <dbReference type="ARBA" id="ARBA00023239"/>
    </source>
</evidence>
<protein>
    <recommendedName>
        <fullName evidence="14">sphinganine-1-phosphate aldolase</fullName>
        <ecNumber evidence="14">4.1.2.27</ecNumber>
    </recommendedName>
    <alternativeName>
        <fullName evidence="15">Sphingosine-1-phosphate aldolase</fullName>
    </alternativeName>
</protein>
<keyword evidence="6" id="KW-0256">Endoplasmic reticulum</keyword>
<dbReference type="Gene3D" id="3.40.640.10">
    <property type="entry name" value="Type I PLP-dependent aspartate aminotransferase-like (Major domain)"/>
    <property type="match status" value="1"/>
</dbReference>
<dbReference type="InterPro" id="IPR015422">
    <property type="entry name" value="PyrdxlP-dep_Trfase_small"/>
</dbReference>
<dbReference type="GO" id="GO:0019752">
    <property type="term" value="P:carboxylic acid metabolic process"/>
    <property type="evidence" value="ECO:0007669"/>
    <property type="project" value="InterPro"/>
</dbReference>
<dbReference type="Gene3D" id="3.90.1150.10">
    <property type="entry name" value="Aspartate Aminotransferase, domain 1"/>
    <property type="match status" value="1"/>
</dbReference>
<evidence type="ECO:0000256" key="11">
    <source>
        <dbReference type="ARBA" id="ARBA00023136"/>
    </source>
</evidence>
<dbReference type="GO" id="GO:0030149">
    <property type="term" value="P:sphingolipid catabolic process"/>
    <property type="evidence" value="ECO:0007669"/>
    <property type="project" value="TreeGrafter"/>
</dbReference>
<dbReference type="PANTHER" id="PTHR42735">
    <property type="match status" value="1"/>
</dbReference>
<evidence type="ECO:0000256" key="5">
    <source>
        <dbReference type="ARBA" id="ARBA00022692"/>
    </source>
</evidence>
<dbReference type="Gene3D" id="6.10.140.2150">
    <property type="match status" value="1"/>
</dbReference>
<evidence type="ECO:0000256" key="2">
    <source>
        <dbReference type="ARBA" id="ARBA00004389"/>
    </source>
</evidence>
<evidence type="ECO:0000256" key="14">
    <source>
        <dbReference type="ARBA" id="ARBA00038965"/>
    </source>
</evidence>
<evidence type="ECO:0000313" key="18">
    <source>
        <dbReference type="EMBL" id="CCX05187.1"/>
    </source>
</evidence>
<evidence type="ECO:0000256" key="9">
    <source>
        <dbReference type="ARBA" id="ARBA00022989"/>
    </source>
</evidence>
<comment type="similarity">
    <text evidence="13">Belongs to the group II decarboxylase family. Sphingosine-1-phosphate lyase subfamily.</text>
</comment>
<organism evidence="18 19">
    <name type="scientific">Pyronema omphalodes (strain CBS 100304)</name>
    <name type="common">Pyronema confluens</name>
    <dbReference type="NCBI Taxonomy" id="1076935"/>
    <lineage>
        <taxon>Eukaryota</taxon>
        <taxon>Fungi</taxon>
        <taxon>Dikarya</taxon>
        <taxon>Ascomycota</taxon>
        <taxon>Pezizomycotina</taxon>
        <taxon>Pezizomycetes</taxon>
        <taxon>Pezizales</taxon>
        <taxon>Pyronemataceae</taxon>
        <taxon>Pyronema</taxon>
    </lineage>
</organism>
<keyword evidence="11" id="KW-0472">Membrane</keyword>
<reference evidence="18 19" key="1">
    <citation type="journal article" date="2013" name="PLoS Genet.">
        <title>The genome and development-dependent transcriptomes of Pyronema confluens: a window into fungal evolution.</title>
        <authorList>
            <person name="Traeger S."/>
            <person name="Altegoer F."/>
            <person name="Freitag M."/>
            <person name="Gabaldon T."/>
            <person name="Kempken F."/>
            <person name="Kumar A."/>
            <person name="Marcet-Houben M."/>
            <person name="Poggeler S."/>
            <person name="Stajich J.E."/>
            <person name="Nowrousian M."/>
        </authorList>
    </citation>
    <scope>NUCLEOTIDE SEQUENCE [LARGE SCALE GENOMIC DNA]</scope>
    <source>
        <strain evidence="19">CBS 100304</strain>
        <tissue evidence="18">Vegetative mycelium</tissue>
    </source>
</reference>
<sequence>MPGTSRVPVSLRNLTSYKNAAAKRNPLLAFNFDLLRNIIFTLFILRHFRKAIRQLRGRGILGTLTSFYKYVLRTGYGVFLNLPGVKSRVQLQVEEALKKLEDKLVQKGPGVTHYNTLPKEGMKEEEIKEILKGLSELHHAEWEKGQVSGAVYHGGPDMLDLQSEAYRLFAVSNPLHPDVFPGVRKMEAEIVSMVLSMFNAPLGAGGITTSGGTESILLACLSARNKAYTERSVTEPEIIVPITAHAAFDKAASYFGLRIHHVDINPVTLQVDLRAVARLINYNTILLVGSAPNFPHGIIDDIAGLSKLAIKKRIPLHVDACLGSFLVPFLEQAGFPSAQFDFRLKGVTSISCDTHKYGFAPKGNSVLMFRNRKLRAYGYFITATWPGGVYASPSLAGSRAGSLIAGTWASLMKLGESGYLDSCREIVGAAKKIEAGIKERFPEDLFVMGEPLVSVVAFGSNSINVYEVADEMSALGWHLNALQSPPAVHIACTKPTVSAVEKFLEDLKEAVEKVKAKGKGAAQGDTAALYGVAGGLPNKMVVNRMAEGFVDCLYKV</sequence>
<dbReference type="GO" id="GO:0008117">
    <property type="term" value="F:sphinganine-1-phosphate aldolase activity"/>
    <property type="evidence" value="ECO:0007669"/>
    <property type="project" value="UniProtKB-EC"/>
</dbReference>
<comment type="pathway">
    <text evidence="3">Lipid metabolism; sphingolipid metabolism.</text>
</comment>
<dbReference type="EC" id="4.1.2.27" evidence="14"/>
<dbReference type="STRING" id="1076935.U4KVB3"/>
<dbReference type="OMA" id="FKDHQFT"/>
<dbReference type="InterPro" id="IPR002129">
    <property type="entry name" value="PyrdxlP-dep_de-COase"/>
</dbReference>
<evidence type="ECO:0000256" key="6">
    <source>
        <dbReference type="ARBA" id="ARBA00022824"/>
    </source>
</evidence>
<evidence type="ECO:0000256" key="4">
    <source>
        <dbReference type="ARBA" id="ARBA00004991"/>
    </source>
</evidence>
<dbReference type="eggNOG" id="KOG1383">
    <property type="taxonomic scope" value="Eukaryota"/>
</dbReference>
<evidence type="ECO:0000256" key="16">
    <source>
        <dbReference type="PIRSR" id="PIRSR602129-50"/>
    </source>
</evidence>
<evidence type="ECO:0000256" key="8">
    <source>
        <dbReference type="ARBA" id="ARBA00022919"/>
    </source>
</evidence>
<dbReference type="Pfam" id="PF00282">
    <property type="entry name" value="Pyridoxal_deC"/>
    <property type="match status" value="1"/>
</dbReference>
<evidence type="ECO:0000256" key="3">
    <source>
        <dbReference type="ARBA" id="ARBA00004760"/>
    </source>
</evidence>
<keyword evidence="7 16" id="KW-0663">Pyridoxal phosphate</keyword>
<gene>
    <name evidence="18" type="ORF">PCON_04774</name>
</gene>
<dbReference type="Proteomes" id="UP000018144">
    <property type="component" value="Unassembled WGS sequence"/>
</dbReference>
<dbReference type="GO" id="GO:0005789">
    <property type="term" value="C:endoplasmic reticulum membrane"/>
    <property type="evidence" value="ECO:0007669"/>
    <property type="project" value="UniProtKB-SubCell"/>
</dbReference>
<keyword evidence="10" id="KW-0443">Lipid metabolism</keyword>
<dbReference type="InterPro" id="IPR015421">
    <property type="entry name" value="PyrdxlP-dep_Trfase_major"/>
</dbReference>
<dbReference type="PANTHER" id="PTHR42735:SF6">
    <property type="entry name" value="SPHINGOSINE-1-PHOSPHATE LYASE 1"/>
    <property type="match status" value="1"/>
</dbReference>
<feature type="modified residue" description="N6-(pyridoxal phosphate)lysine" evidence="16">
    <location>
        <position position="356"/>
    </location>
</feature>
<dbReference type="OrthoDB" id="10254570at2759"/>
<accession>U4KVB3</accession>
<dbReference type="SUPFAM" id="SSF53383">
    <property type="entry name" value="PLP-dependent transferases"/>
    <property type="match status" value="1"/>
</dbReference>
<evidence type="ECO:0000313" key="19">
    <source>
        <dbReference type="Proteomes" id="UP000018144"/>
    </source>
</evidence>
<evidence type="ECO:0000256" key="10">
    <source>
        <dbReference type="ARBA" id="ARBA00023098"/>
    </source>
</evidence>
<comment type="subcellular location">
    <subcellularLocation>
        <location evidence="2">Endoplasmic reticulum membrane</location>
        <topology evidence="2">Single-pass membrane protein</topology>
    </subcellularLocation>
</comment>
<evidence type="ECO:0000256" key="1">
    <source>
        <dbReference type="ARBA" id="ARBA00001933"/>
    </source>
</evidence>
<dbReference type="InterPro" id="IPR015424">
    <property type="entry name" value="PyrdxlP-dep_Trfase"/>
</dbReference>
<evidence type="ECO:0000256" key="7">
    <source>
        <dbReference type="ARBA" id="ARBA00022898"/>
    </source>
</evidence>
<proteinExistence type="inferred from homology"/>
<keyword evidence="19" id="KW-1185">Reference proteome</keyword>
<evidence type="ECO:0000256" key="15">
    <source>
        <dbReference type="ARBA" id="ARBA00042568"/>
    </source>
</evidence>